<dbReference type="Proteomes" id="UP000231456">
    <property type="component" value="Unassembled WGS sequence"/>
</dbReference>
<dbReference type="InterPro" id="IPR013783">
    <property type="entry name" value="Ig-like_fold"/>
</dbReference>
<feature type="compositionally biased region" description="Low complexity" evidence="2">
    <location>
        <begin position="372"/>
        <end position="384"/>
    </location>
</feature>
<dbReference type="InterPro" id="IPR036116">
    <property type="entry name" value="FN3_sf"/>
</dbReference>
<feature type="compositionally biased region" description="Low complexity" evidence="2">
    <location>
        <begin position="392"/>
        <end position="405"/>
    </location>
</feature>
<dbReference type="InterPro" id="IPR008969">
    <property type="entry name" value="CarboxyPept-like_regulatory"/>
</dbReference>
<feature type="non-terminal residue" evidence="5">
    <location>
        <position position="1"/>
    </location>
</feature>
<dbReference type="Gene3D" id="2.60.40.10">
    <property type="entry name" value="Immunoglobulins"/>
    <property type="match status" value="3"/>
</dbReference>
<evidence type="ECO:0000313" key="6">
    <source>
        <dbReference type="Proteomes" id="UP000231456"/>
    </source>
</evidence>
<gene>
    <name evidence="5" type="ORF">CO030_04590</name>
</gene>
<dbReference type="PANTHER" id="PTHR46708:SF2">
    <property type="entry name" value="FIBRONECTIN TYPE-III DOMAIN-CONTAINING PROTEIN"/>
    <property type="match status" value="1"/>
</dbReference>
<dbReference type="PANTHER" id="PTHR46708">
    <property type="entry name" value="TENASCIN"/>
    <property type="match status" value="1"/>
</dbReference>
<reference evidence="6" key="1">
    <citation type="submission" date="2017-09" db="EMBL/GenBank/DDBJ databases">
        <title>Depth-based differentiation of microbial function through sediment-hosted aquifers and enrichment of novel symbionts in the deep terrestrial subsurface.</title>
        <authorList>
            <person name="Probst A.J."/>
            <person name="Ladd B."/>
            <person name="Jarett J.K."/>
            <person name="Geller-Mcgrath D.E."/>
            <person name="Sieber C.M.K."/>
            <person name="Emerson J.B."/>
            <person name="Anantharaman K."/>
            <person name="Thomas B.C."/>
            <person name="Malmstrom R."/>
            <person name="Stieglmeier M."/>
            <person name="Klingl A."/>
            <person name="Woyke T."/>
            <person name="Ryan C.M."/>
            <person name="Banfield J.F."/>
        </authorList>
    </citation>
    <scope>NUCLEOTIDE SEQUENCE [LARGE SCALE GENOMIC DNA]</scope>
</reference>
<feature type="domain" description="Fibronectin type-III" evidence="4">
    <location>
        <begin position="210"/>
        <end position="298"/>
    </location>
</feature>
<keyword evidence="3" id="KW-0472">Membrane</keyword>
<feature type="compositionally biased region" description="Low complexity" evidence="2">
    <location>
        <begin position="783"/>
        <end position="795"/>
    </location>
</feature>
<feature type="transmembrane region" description="Helical" evidence="3">
    <location>
        <begin position="1063"/>
        <end position="1081"/>
    </location>
</feature>
<feature type="non-terminal residue" evidence="5">
    <location>
        <position position="1129"/>
    </location>
</feature>
<feature type="region of interest" description="Disordered" evidence="2">
    <location>
        <begin position="370"/>
        <end position="418"/>
    </location>
</feature>
<dbReference type="SMART" id="SM00060">
    <property type="entry name" value="FN3"/>
    <property type="match status" value="2"/>
</dbReference>
<evidence type="ECO:0000256" key="1">
    <source>
        <dbReference type="ARBA" id="ARBA00022737"/>
    </source>
</evidence>
<accession>A0A2M8F8P8</accession>
<keyword evidence="3" id="KW-1133">Transmembrane helix</keyword>
<name>A0A2M8F8P8_9BACT</name>
<feature type="compositionally biased region" description="Polar residues" evidence="2">
    <location>
        <begin position="710"/>
        <end position="722"/>
    </location>
</feature>
<dbReference type="CDD" id="cd00063">
    <property type="entry name" value="FN3"/>
    <property type="match status" value="2"/>
</dbReference>
<evidence type="ECO:0000313" key="5">
    <source>
        <dbReference type="EMBL" id="PJC52110.1"/>
    </source>
</evidence>
<dbReference type="PROSITE" id="PS50853">
    <property type="entry name" value="FN3"/>
    <property type="match status" value="2"/>
</dbReference>
<feature type="transmembrane region" description="Helical" evidence="3">
    <location>
        <begin position="876"/>
        <end position="906"/>
    </location>
</feature>
<keyword evidence="1" id="KW-0677">Repeat</keyword>
<dbReference type="EMBL" id="PFRH01000142">
    <property type="protein sequence ID" value="PJC52110.1"/>
    <property type="molecule type" value="Genomic_DNA"/>
</dbReference>
<dbReference type="SUPFAM" id="SSF49265">
    <property type="entry name" value="Fibronectin type III"/>
    <property type="match status" value="1"/>
</dbReference>
<dbReference type="AlphaFoldDB" id="A0A2M8F8P8"/>
<dbReference type="SUPFAM" id="SSF49464">
    <property type="entry name" value="Carboxypeptidase regulatory domain-like"/>
    <property type="match status" value="1"/>
</dbReference>
<feature type="domain" description="Fibronectin type-III" evidence="4">
    <location>
        <begin position="299"/>
        <end position="384"/>
    </location>
</feature>
<dbReference type="Gene3D" id="2.60.40.1120">
    <property type="entry name" value="Carboxypeptidase-like, regulatory domain"/>
    <property type="match status" value="1"/>
</dbReference>
<feature type="region of interest" description="Disordered" evidence="2">
    <location>
        <begin position="710"/>
        <end position="795"/>
    </location>
</feature>
<dbReference type="InterPro" id="IPR050991">
    <property type="entry name" value="ECM_Regulatory_Proteins"/>
</dbReference>
<evidence type="ECO:0000256" key="2">
    <source>
        <dbReference type="SAM" id="MobiDB-lite"/>
    </source>
</evidence>
<feature type="compositionally biased region" description="Polar residues" evidence="2">
    <location>
        <begin position="406"/>
        <end position="417"/>
    </location>
</feature>
<evidence type="ECO:0000259" key="4">
    <source>
        <dbReference type="PROSITE" id="PS50853"/>
    </source>
</evidence>
<organism evidence="5 6">
    <name type="scientific">Candidatus Magasanikbacteria bacterium CG_4_9_14_0_2_um_filter_42_11</name>
    <dbReference type="NCBI Taxonomy" id="1974643"/>
    <lineage>
        <taxon>Bacteria</taxon>
        <taxon>Candidatus Magasanikiibacteriota</taxon>
    </lineage>
</organism>
<keyword evidence="3" id="KW-0812">Transmembrane</keyword>
<dbReference type="Pfam" id="PF00041">
    <property type="entry name" value="fn3"/>
    <property type="match status" value="2"/>
</dbReference>
<dbReference type="InterPro" id="IPR003961">
    <property type="entry name" value="FN3_dom"/>
</dbReference>
<sequence length="1129" mass="118745">AASAAGISITSGYTDPPVVGRSIVGMAGVRFVDTSNSTISNVTSTGNYYGISFSGNSGSNTVTSSAITSSVTYDVFSSSTLNNTFSNVSFLNTSSSISDVGDIDVSFRSRAYVKNGSASPLAGVDVSYYSNGNNVTTTATTAVNGYTWYTSMLLSYIMSSSSVATTNGGYNPYTIIASATSTYGETVLTGTTLDTQNELVTLTMVAPPTAPTNFATTTVSTSSVAFSWTDNSGDEDNFLIGYTSSTFPSQSSSPAADATTATISSLSPNVQYIFRLAAQKSNSNSTYDTLSALYTLAQPPGTVTVTANSTQSLTVSWGANSNPDTTEYYVVNTTNGGTSTWATSTSRTFTGLSAGTTYNVGVVARNGDSINTATTTGSGTTQSASGGGGGYTPPAETPTETPDTTCNPQTQSCTGTPPTAPSFFFSINGGKKSTKSTTTTLTINNTFPDQIMISTSSVFTGASYQSSVASLPFTLSAGDGLKTIYIKFKKTVDGTVYSFTSSTSITLDTAPPSAPIIGVAKSGIENGKIVGQPQFSGTAEPGTQIRVRYEKRTTGAAGARSGVNTSAPSLLLAGAHVVVSDPFQQWFLLAGVVGEYFATADQTGYWEISFPLATTPGNYVISIASIDDAGNVSTVAPEVSFTVPQEVIIVGCTDPSATNFNPNASEDDGSCISAIPGCIDPTAYNYNDTANTDDGSCVAVVLGCRDSTATNYNPQANTSDNSCRYEPQVVPDTQEPTTIPEVPPVVDTTAPDGDSGTGEDVSTDTGTTGSPDTGTGSTGGGASASQGGSTGSAGSSFTSLFTNSSSTLRVALGATLQNTQKNIQSFVSSTKANVVQAISVPVEYVVERIPAPVKKAAKQVQKVADDPQVEQANENIVAPAAVIAGTANVAAGFSLPQLILFLRYLFTQPILLLRRRKQKQWGTIFNVYTKQPIDLATIRVIDTKKDTIVRSQVTDQKGRYFIILPAGSYRIEIQKSGFTQESEMLQKQHSDLVFDRLYQVGSVVYISEKRTELNVNIPLEPLAQDKPTKEIIRVYTKQVTQYVISTIGLYISILSYLVSPTRFVGMLVLLHVVFLYAFHVLSKRMTRKGAIGVVRDVLSKQKLGRVVVRVFDATYNKLVETVVTDHRGR</sequence>
<protein>
    <recommendedName>
        <fullName evidence="4">Fibronectin type-III domain-containing protein</fullName>
    </recommendedName>
</protein>
<feature type="compositionally biased region" description="Low complexity" evidence="2">
    <location>
        <begin position="736"/>
        <end position="775"/>
    </location>
</feature>
<comment type="caution">
    <text evidence="5">The sequence shown here is derived from an EMBL/GenBank/DDBJ whole genome shotgun (WGS) entry which is preliminary data.</text>
</comment>
<feature type="transmembrane region" description="Helical" evidence="3">
    <location>
        <begin position="1039"/>
        <end position="1057"/>
    </location>
</feature>
<evidence type="ECO:0000256" key="3">
    <source>
        <dbReference type="SAM" id="Phobius"/>
    </source>
</evidence>
<proteinExistence type="predicted"/>